<feature type="signal peptide" evidence="2">
    <location>
        <begin position="1"/>
        <end position="24"/>
    </location>
</feature>
<dbReference type="RefSeq" id="WP_119406192.1">
    <property type="nucleotide sequence ID" value="NZ_CP032869.1"/>
</dbReference>
<keyword evidence="2" id="KW-0732">Signal</keyword>
<dbReference type="AlphaFoldDB" id="A0A494VU59"/>
<dbReference type="Proteomes" id="UP000270046">
    <property type="component" value="Chromosome"/>
</dbReference>
<protein>
    <recommendedName>
        <fullName evidence="5">Protein BatD</fullName>
    </recommendedName>
</protein>
<feature type="transmembrane region" description="Helical" evidence="1">
    <location>
        <begin position="165"/>
        <end position="184"/>
    </location>
</feature>
<gene>
    <name evidence="3" type="ORF">HYN43_022585</name>
</gene>
<organism evidence="3 4">
    <name type="scientific">Mucilaginibacter celer</name>
    <dbReference type="NCBI Taxonomy" id="2305508"/>
    <lineage>
        <taxon>Bacteria</taxon>
        <taxon>Pseudomonadati</taxon>
        <taxon>Bacteroidota</taxon>
        <taxon>Sphingobacteriia</taxon>
        <taxon>Sphingobacteriales</taxon>
        <taxon>Sphingobacteriaceae</taxon>
        <taxon>Mucilaginibacter</taxon>
    </lineage>
</organism>
<keyword evidence="1" id="KW-0472">Membrane</keyword>
<accession>A0A494VU59</accession>
<name>A0A494VU59_9SPHI</name>
<dbReference type="OrthoDB" id="9807384at2"/>
<dbReference type="EMBL" id="CP032869">
    <property type="protein sequence ID" value="AYL97909.1"/>
    <property type="molecule type" value="Genomic_DNA"/>
</dbReference>
<evidence type="ECO:0000256" key="1">
    <source>
        <dbReference type="SAM" id="Phobius"/>
    </source>
</evidence>
<keyword evidence="4" id="KW-1185">Reference proteome</keyword>
<evidence type="ECO:0000256" key="2">
    <source>
        <dbReference type="SAM" id="SignalP"/>
    </source>
</evidence>
<proteinExistence type="predicted"/>
<sequence>MNRYIKYTLAILVSLAGFHQTSGAQEAFGPRAALTKQSILIGEQTQLHLSVRFHAKDSIGFPKLADSIGSKIKIAGGFKADTVFDKVDNSIETITRHYNITAFDSGTYTIPSYAFKLPVGVMQTDSLILDVKTVAVDTTKAFYDIKQPLAIKYNFWDWLRDNWKLVVGILAAMAATGGVVYYLLKRPKKEVVAEEPKPIKPPHVIALEKLAEIKGKQLWQQEQVKEYYIEISDVVRDYLEQRYNIQALEQTSEEIFASLKTMDIASEDRNLLRQLLVLSDMVKFAKEKPTPFENEKSMENAVSFVKDTQPAAAPVNTKEDEAK</sequence>
<dbReference type="KEGG" id="muh:HYN43_022585"/>
<evidence type="ECO:0008006" key="5">
    <source>
        <dbReference type="Google" id="ProtNLM"/>
    </source>
</evidence>
<feature type="chain" id="PRO_5019786989" description="Protein BatD" evidence="2">
    <location>
        <begin position="25"/>
        <end position="323"/>
    </location>
</feature>
<reference evidence="3 4" key="1">
    <citation type="submission" date="2018-10" db="EMBL/GenBank/DDBJ databases">
        <title>Genome sequencing of Mucilaginibacter sp. HYN0043.</title>
        <authorList>
            <person name="Kim M."/>
            <person name="Yi H."/>
        </authorList>
    </citation>
    <scope>NUCLEOTIDE SEQUENCE [LARGE SCALE GENOMIC DNA]</scope>
    <source>
        <strain evidence="3 4">HYN0043</strain>
    </source>
</reference>
<evidence type="ECO:0000313" key="3">
    <source>
        <dbReference type="EMBL" id="AYL97909.1"/>
    </source>
</evidence>
<keyword evidence="1" id="KW-0812">Transmembrane</keyword>
<keyword evidence="1" id="KW-1133">Transmembrane helix</keyword>
<evidence type="ECO:0000313" key="4">
    <source>
        <dbReference type="Proteomes" id="UP000270046"/>
    </source>
</evidence>